<protein>
    <submittedName>
        <fullName evidence="5">Type II and III secretion system protein</fullName>
    </submittedName>
</protein>
<dbReference type="GO" id="GO:0009306">
    <property type="term" value="P:protein secretion"/>
    <property type="evidence" value="ECO:0007669"/>
    <property type="project" value="InterPro"/>
</dbReference>
<dbReference type="AlphaFoldDB" id="A0A1I6JTH4"/>
<feature type="compositionally biased region" description="Low complexity" evidence="2">
    <location>
        <begin position="221"/>
        <end position="235"/>
    </location>
</feature>
<evidence type="ECO:0000259" key="4">
    <source>
        <dbReference type="Pfam" id="PF00263"/>
    </source>
</evidence>
<dbReference type="Pfam" id="PF00263">
    <property type="entry name" value="Secretin"/>
    <property type="match status" value="1"/>
</dbReference>
<dbReference type="STRING" id="650891.SAMN05216203_3279"/>
<dbReference type="RefSeq" id="WP_227662784.1">
    <property type="nucleotide sequence ID" value="NZ_FOYW01000003.1"/>
</dbReference>
<keyword evidence="6" id="KW-1185">Reference proteome</keyword>
<organism evidence="5 6">
    <name type="scientific">Marinobacter daqiaonensis</name>
    <dbReference type="NCBI Taxonomy" id="650891"/>
    <lineage>
        <taxon>Bacteria</taxon>
        <taxon>Pseudomonadati</taxon>
        <taxon>Pseudomonadota</taxon>
        <taxon>Gammaproteobacteria</taxon>
        <taxon>Pseudomonadales</taxon>
        <taxon>Marinobacteraceae</taxon>
        <taxon>Marinobacter</taxon>
    </lineage>
</organism>
<keyword evidence="3" id="KW-0732">Signal</keyword>
<dbReference type="InterPro" id="IPR004846">
    <property type="entry name" value="T2SS/T3SS_dom"/>
</dbReference>
<feature type="signal peptide" evidence="3">
    <location>
        <begin position="1"/>
        <end position="22"/>
    </location>
</feature>
<sequence length="257" mass="28004">MRFARFRALFLILAVLPVLALAASETRTYTLHNRPAQEVAHQLRDLYPADELALTARGSQLVIRAEPRLLDEVGDLINTMDVAPVQLRITVRSGAQAMGKRQGGGVSGHGDVVRIQGESRTVTTQRDRQQHIVVQDGQSAHISSGQVRPLPVAIRGGSHPAAIFEQVDIRSGFIVTPQHISDQQIELSITAFDNTPDAGMPGYETEAVVTQRRVAPGEWVEVGGSESSQQGQQSGITYRVGDSRQGNQQFEVKVEVL</sequence>
<proteinExistence type="inferred from homology"/>
<reference evidence="5 6" key="1">
    <citation type="submission" date="2016-10" db="EMBL/GenBank/DDBJ databases">
        <authorList>
            <person name="de Groot N.N."/>
        </authorList>
    </citation>
    <scope>NUCLEOTIDE SEQUENCE [LARGE SCALE GENOMIC DNA]</scope>
    <source>
        <strain evidence="5 6">CGMCC 1.9167</strain>
    </source>
</reference>
<dbReference type="Proteomes" id="UP000198644">
    <property type="component" value="Unassembled WGS sequence"/>
</dbReference>
<evidence type="ECO:0000256" key="1">
    <source>
        <dbReference type="RuleBase" id="RU004003"/>
    </source>
</evidence>
<dbReference type="EMBL" id="FOYW01000003">
    <property type="protein sequence ID" value="SFR82267.1"/>
    <property type="molecule type" value="Genomic_DNA"/>
</dbReference>
<evidence type="ECO:0000313" key="6">
    <source>
        <dbReference type="Proteomes" id="UP000198644"/>
    </source>
</evidence>
<evidence type="ECO:0000256" key="2">
    <source>
        <dbReference type="SAM" id="MobiDB-lite"/>
    </source>
</evidence>
<feature type="chain" id="PRO_5011459539" evidence="3">
    <location>
        <begin position="23"/>
        <end position="257"/>
    </location>
</feature>
<name>A0A1I6JTH4_9GAMM</name>
<comment type="similarity">
    <text evidence="1">Belongs to the bacterial secretin family.</text>
</comment>
<feature type="domain" description="Type II/III secretion system secretin-like" evidence="4">
    <location>
        <begin position="129"/>
        <end position="233"/>
    </location>
</feature>
<feature type="region of interest" description="Disordered" evidence="2">
    <location>
        <begin position="221"/>
        <end position="242"/>
    </location>
</feature>
<evidence type="ECO:0000313" key="5">
    <source>
        <dbReference type="EMBL" id="SFR82267.1"/>
    </source>
</evidence>
<accession>A0A1I6JTH4</accession>
<gene>
    <name evidence="5" type="ORF">SAMN05216203_3279</name>
</gene>
<evidence type="ECO:0000256" key="3">
    <source>
        <dbReference type="SAM" id="SignalP"/>
    </source>
</evidence>